<organism evidence="2 3">
    <name type="scientific">Nocardia beijingensis</name>
    <dbReference type="NCBI Taxonomy" id="95162"/>
    <lineage>
        <taxon>Bacteria</taxon>
        <taxon>Bacillati</taxon>
        <taxon>Actinomycetota</taxon>
        <taxon>Actinomycetes</taxon>
        <taxon>Mycobacteriales</taxon>
        <taxon>Nocardiaceae</taxon>
        <taxon>Nocardia</taxon>
    </lineage>
</organism>
<proteinExistence type="predicted"/>
<dbReference type="InterPro" id="IPR001646">
    <property type="entry name" value="5peptide_repeat"/>
</dbReference>
<dbReference type="RefSeq" id="WP_396945444.1">
    <property type="nucleotide sequence ID" value="NZ_JBIRXV010000001.1"/>
</dbReference>
<keyword evidence="1" id="KW-0812">Transmembrane</keyword>
<reference evidence="2 3" key="1">
    <citation type="submission" date="2024-10" db="EMBL/GenBank/DDBJ databases">
        <title>The Natural Products Discovery Center: Release of the First 8490 Sequenced Strains for Exploring Actinobacteria Biosynthetic Diversity.</title>
        <authorList>
            <person name="Kalkreuter E."/>
            <person name="Kautsar S.A."/>
            <person name="Yang D."/>
            <person name="Bader C.D."/>
            <person name="Teijaro C.N."/>
            <person name="Fluegel L."/>
            <person name="Davis C.M."/>
            <person name="Simpson J.R."/>
            <person name="Lauterbach L."/>
            <person name="Steele A.D."/>
            <person name="Gui C."/>
            <person name="Meng S."/>
            <person name="Li G."/>
            <person name="Viehrig K."/>
            <person name="Ye F."/>
            <person name="Su P."/>
            <person name="Kiefer A.F."/>
            <person name="Nichols A."/>
            <person name="Cepeda A.J."/>
            <person name="Yan W."/>
            <person name="Fan B."/>
            <person name="Jiang Y."/>
            <person name="Adhikari A."/>
            <person name="Zheng C.-J."/>
            <person name="Schuster L."/>
            <person name="Cowan T.M."/>
            <person name="Smanski M.J."/>
            <person name="Chevrette M.G."/>
            <person name="De Carvalho L.P.S."/>
            <person name="Shen B."/>
        </authorList>
    </citation>
    <scope>NUCLEOTIDE SEQUENCE [LARGE SCALE GENOMIC DNA]</scope>
    <source>
        <strain evidence="2 3">NPDC019626</strain>
    </source>
</reference>
<dbReference type="Pfam" id="PF00805">
    <property type="entry name" value="Pentapeptide"/>
    <property type="match status" value="2"/>
</dbReference>
<dbReference type="Gene3D" id="2.160.20.80">
    <property type="entry name" value="E3 ubiquitin-protein ligase SopA"/>
    <property type="match status" value="1"/>
</dbReference>
<evidence type="ECO:0000313" key="2">
    <source>
        <dbReference type="EMBL" id="MFI2319909.1"/>
    </source>
</evidence>
<dbReference type="SUPFAM" id="SSF141571">
    <property type="entry name" value="Pentapeptide repeat-like"/>
    <property type="match status" value="1"/>
</dbReference>
<dbReference type="PANTHER" id="PTHR14136:SF17">
    <property type="entry name" value="BTB_POZ DOMAIN-CONTAINING PROTEIN KCTD9"/>
    <property type="match status" value="1"/>
</dbReference>
<dbReference type="Proteomes" id="UP001611450">
    <property type="component" value="Unassembled WGS sequence"/>
</dbReference>
<dbReference type="EMBL" id="JBIRXV010000001">
    <property type="protein sequence ID" value="MFI2319909.1"/>
    <property type="molecule type" value="Genomic_DNA"/>
</dbReference>
<feature type="transmembrane region" description="Helical" evidence="1">
    <location>
        <begin position="12"/>
        <end position="30"/>
    </location>
</feature>
<gene>
    <name evidence="2" type="ORF">ACH47G_05415</name>
</gene>
<keyword evidence="3" id="KW-1185">Reference proteome</keyword>
<dbReference type="PANTHER" id="PTHR14136">
    <property type="entry name" value="BTB_POZ DOMAIN-CONTAINING PROTEIN KCTD9"/>
    <property type="match status" value="1"/>
</dbReference>
<keyword evidence="1" id="KW-1133">Transmembrane helix</keyword>
<sequence length="292" mass="31291">MTGLSQPDAVLAAGVLALGAALLAFIGVMATRRQTGQHFAATHELEQIKALRERYTTCAEQLAHDDPAVRTAGVYGLGALGSDWYARIGTRNPKPLARILRIRARRAQKYADAQHQEEVQVCVELLCAYLRSSTRDLEADHGPRGAIIAVLNQRSRQWRSLLLDYDLRGADLRGAELRNAVLHHANLTSANLTGANLTGANLTGANLTGANLSHANLTRANLGGANLGNANLTSADLSHANLTSASLIFANLDGAQLIEANLDGANLGDASTENTVWRFEDFFRWATGDPPP</sequence>
<dbReference type="InterPro" id="IPR051082">
    <property type="entry name" value="Pentapeptide-BTB/POZ_domain"/>
</dbReference>
<keyword evidence="1" id="KW-0472">Membrane</keyword>
<name>A0ABW7WAF3_9NOCA</name>
<comment type="caution">
    <text evidence="2">The sequence shown here is derived from an EMBL/GenBank/DDBJ whole genome shotgun (WGS) entry which is preliminary data.</text>
</comment>
<protein>
    <submittedName>
        <fullName evidence="2">Pentapeptide repeat-containing protein</fullName>
    </submittedName>
</protein>
<evidence type="ECO:0000313" key="3">
    <source>
        <dbReference type="Proteomes" id="UP001611450"/>
    </source>
</evidence>
<accession>A0ABW7WAF3</accession>
<evidence type="ECO:0000256" key="1">
    <source>
        <dbReference type="SAM" id="Phobius"/>
    </source>
</evidence>